<evidence type="ECO:0000313" key="5">
    <source>
        <dbReference type="Proteomes" id="UP000221080"/>
    </source>
</evidence>
<dbReference type="GeneID" id="108280877"/>
<dbReference type="Gene3D" id="3.40.50.720">
    <property type="entry name" value="NAD(P)-binding Rossmann-like Domain"/>
    <property type="match status" value="1"/>
</dbReference>
<proteinExistence type="inferred from homology"/>
<dbReference type="InterPro" id="IPR002364">
    <property type="entry name" value="Quin_OxRdtase/zeta-crystal_CS"/>
</dbReference>
<dbReference type="STRING" id="7998.ENSIPUP00000007162"/>
<dbReference type="InterPro" id="IPR051397">
    <property type="entry name" value="Zn-ADH-like_protein"/>
</dbReference>
<dbReference type="SUPFAM" id="SSF51735">
    <property type="entry name" value="NAD(P)-binding Rossmann-fold domains"/>
    <property type="match status" value="1"/>
</dbReference>
<dbReference type="Proteomes" id="UP000221080">
    <property type="component" value="Chromosome 20"/>
</dbReference>
<dbReference type="InterPro" id="IPR020843">
    <property type="entry name" value="ER"/>
</dbReference>
<gene>
    <name evidence="6" type="primary">LOC108280877</name>
</gene>
<protein>
    <recommendedName>
        <fullName evidence="2">15-oxoprostaglandin 13-reductase</fullName>
        <ecNumber evidence="2">1.3.1.48</ecNumber>
    </recommendedName>
</protein>
<dbReference type="GO" id="GO:0008270">
    <property type="term" value="F:zinc ion binding"/>
    <property type="evidence" value="ECO:0007669"/>
    <property type="project" value="InterPro"/>
</dbReference>
<evidence type="ECO:0000256" key="1">
    <source>
        <dbReference type="ARBA" id="ARBA00010371"/>
    </source>
</evidence>
<dbReference type="AlphaFoldDB" id="A0A2D0TAE5"/>
<evidence type="ECO:0000256" key="2">
    <source>
        <dbReference type="ARBA" id="ARBA00011981"/>
    </source>
</evidence>
<dbReference type="Pfam" id="PF08240">
    <property type="entry name" value="ADH_N"/>
    <property type="match status" value="1"/>
</dbReference>
<dbReference type="Pfam" id="PF00107">
    <property type="entry name" value="ADH_zinc_N"/>
    <property type="match status" value="1"/>
</dbReference>
<dbReference type="PROSITE" id="PS01162">
    <property type="entry name" value="QOR_ZETA_CRYSTAL"/>
    <property type="match status" value="1"/>
</dbReference>
<organism evidence="5 6">
    <name type="scientific">Ictalurus punctatus</name>
    <name type="common">Channel catfish</name>
    <name type="synonym">Silurus punctatus</name>
    <dbReference type="NCBI Taxonomy" id="7998"/>
    <lineage>
        <taxon>Eukaryota</taxon>
        <taxon>Metazoa</taxon>
        <taxon>Chordata</taxon>
        <taxon>Craniata</taxon>
        <taxon>Vertebrata</taxon>
        <taxon>Euteleostomi</taxon>
        <taxon>Actinopterygii</taxon>
        <taxon>Neopterygii</taxon>
        <taxon>Teleostei</taxon>
        <taxon>Ostariophysi</taxon>
        <taxon>Siluriformes</taxon>
        <taxon>Ictaluridae</taxon>
        <taxon>Ictalurus</taxon>
    </lineage>
</organism>
<dbReference type="PANTHER" id="PTHR43677">
    <property type="entry name" value="SHORT-CHAIN DEHYDROGENASE/REDUCTASE"/>
    <property type="match status" value="1"/>
</dbReference>
<feature type="domain" description="Enoyl reductase (ER)" evidence="4">
    <location>
        <begin position="58"/>
        <end position="380"/>
    </location>
</feature>
<dbReference type="InterPro" id="IPR013149">
    <property type="entry name" value="ADH-like_C"/>
</dbReference>
<dbReference type="RefSeq" id="XP_017351848.1">
    <property type="nucleotide sequence ID" value="XM_017496359.3"/>
</dbReference>
<dbReference type="InterPro" id="IPR011032">
    <property type="entry name" value="GroES-like_sf"/>
</dbReference>
<dbReference type="SMART" id="SM00829">
    <property type="entry name" value="PKS_ER"/>
    <property type="match status" value="1"/>
</dbReference>
<evidence type="ECO:0000313" key="6">
    <source>
        <dbReference type="RefSeq" id="XP_017351848.1"/>
    </source>
</evidence>
<accession>A0A2D0TAE5</accession>
<dbReference type="Gene3D" id="3.90.180.10">
    <property type="entry name" value="Medium-chain alcohol dehydrogenases, catalytic domain"/>
    <property type="match status" value="1"/>
</dbReference>
<dbReference type="CDD" id="cd08250">
    <property type="entry name" value="Mgc45594_like"/>
    <property type="match status" value="1"/>
</dbReference>
<dbReference type="KEGG" id="ipu:108280877"/>
<reference evidence="5" key="1">
    <citation type="journal article" date="2016" name="Nat. Commun.">
        <title>The channel catfish genome sequence provides insights into the evolution of scale formation in teleosts.</title>
        <authorList>
            <person name="Liu Z."/>
            <person name="Liu S."/>
            <person name="Yao J."/>
            <person name="Bao L."/>
            <person name="Zhang J."/>
            <person name="Li Y."/>
            <person name="Jiang C."/>
            <person name="Sun L."/>
            <person name="Wang R."/>
            <person name="Zhang Y."/>
            <person name="Zhou T."/>
            <person name="Zeng Q."/>
            <person name="Fu Q."/>
            <person name="Gao S."/>
            <person name="Li N."/>
            <person name="Koren S."/>
            <person name="Jiang Y."/>
            <person name="Zimin A."/>
            <person name="Xu P."/>
            <person name="Phillippy A.M."/>
            <person name="Geng X."/>
            <person name="Song L."/>
            <person name="Sun F."/>
            <person name="Li C."/>
            <person name="Wang X."/>
            <person name="Chen A."/>
            <person name="Jin Y."/>
            <person name="Yuan Z."/>
            <person name="Yang Y."/>
            <person name="Tan S."/>
            <person name="Peatman E."/>
            <person name="Lu J."/>
            <person name="Qin Z."/>
            <person name="Dunham R."/>
            <person name="Li Z."/>
            <person name="Sonstegard T."/>
            <person name="Feng J."/>
            <person name="Danzmann R.G."/>
            <person name="Schroeder S."/>
            <person name="Scheffler B."/>
            <person name="Duke M.V."/>
            <person name="Ballard L."/>
            <person name="Kucuktas H."/>
            <person name="Kaltenboeck L."/>
            <person name="Liu H."/>
            <person name="Armbruster J."/>
            <person name="Xie Y."/>
            <person name="Kirby M.L."/>
            <person name="Tian Y."/>
            <person name="Flanagan M.E."/>
            <person name="Mu W."/>
            <person name="Waldbieser G.C."/>
        </authorList>
    </citation>
    <scope>NUCLEOTIDE SEQUENCE [LARGE SCALE GENOMIC DNA]</scope>
    <source>
        <strain evidence="5">SDA103</strain>
    </source>
</reference>
<dbReference type="SUPFAM" id="SSF50129">
    <property type="entry name" value="GroES-like"/>
    <property type="match status" value="1"/>
</dbReference>
<dbReference type="OrthoDB" id="9992527at2759"/>
<dbReference type="GO" id="GO:0005739">
    <property type="term" value="C:mitochondrion"/>
    <property type="evidence" value="ECO:0007669"/>
    <property type="project" value="TreeGrafter"/>
</dbReference>
<name>A0A2D0TAE5_ICTPU</name>
<reference evidence="6" key="2">
    <citation type="submission" date="2025-08" db="UniProtKB">
        <authorList>
            <consortium name="RefSeq"/>
        </authorList>
    </citation>
    <scope>IDENTIFICATION</scope>
    <source>
        <tissue evidence="6">Blood</tissue>
    </source>
</reference>
<evidence type="ECO:0000259" key="4">
    <source>
        <dbReference type="SMART" id="SM00829"/>
    </source>
</evidence>
<dbReference type="GO" id="GO:0047522">
    <property type="term" value="F:15-oxoprostaglandin 13-reductase [NAD(P)+] activity"/>
    <property type="evidence" value="ECO:0007669"/>
    <property type="project" value="UniProtKB-EC"/>
</dbReference>
<comment type="similarity">
    <text evidence="1">Belongs to the zinc-containing alcohol dehydrogenase family. Quinone oxidoreductase subfamily.</text>
</comment>
<dbReference type="InterPro" id="IPR036291">
    <property type="entry name" value="NAD(P)-bd_dom_sf"/>
</dbReference>
<dbReference type="EC" id="1.3.1.48" evidence="2"/>
<dbReference type="FunFam" id="3.40.50.720:FF:000121">
    <property type="entry name" value="Prostaglandin reductase 2"/>
    <property type="match status" value="1"/>
</dbReference>
<evidence type="ECO:0000256" key="3">
    <source>
        <dbReference type="ARBA" id="ARBA00023002"/>
    </source>
</evidence>
<sequence length="387" mass="42454">MSVRLMCKSVPRCRWVFQTRFQKRFIIDMSYSHHFMDDKRSSIPSSMKKMMVTKRSPNFREAVFVQTCPVPTPRDRELLIRNRYVGINASDINYSAGRYNPSVTPPFPVGFEGVGEVVALGLSASSHFTVGDKVAYFNEGAFAEYTPVPVKNVIPLKESQPEALALLVSGATASIALQRLGELKQGETVLVTAAAGGTGHFAVQFAKMAGCHVVGTCSSCEKVEFLKSIGCDRPINYKEEDLASTLRREYPKGVDVVYESVGGAVFDLAVNNLAQHGRLLVVGFISGYQSESGLQPVKGATLPAKLLQKSASVRGFFLPHFMSEYTACMQKAMQMQEEGKLLCVIDDGQLDKGGRFIGLESVYRAIDYMYAGKNQGKVVVELSPPDI</sequence>
<keyword evidence="5" id="KW-1185">Reference proteome</keyword>
<dbReference type="PANTHER" id="PTHR43677:SF3">
    <property type="entry name" value="PROSTAGLANDIN REDUCTASE 3"/>
    <property type="match status" value="1"/>
</dbReference>
<keyword evidence="3" id="KW-0560">Oxidoreductase</keyword>
<dbReference type="InterPro" id="IPR013154">
    <property type="entry name" value="ADH-like_N"/>
</dbReference>